<keyword evidence="1" id="KW-0472">Membrane</keyword>
<dbReference type="RefSeq" id="WP_189632448.1">
    <property type="nucleotide sequence ID" value="NZ_BMYQ01000001.1"/>
</dbReference>
<evidence type="ECO:0000313" key="2">
    <source>
        <dbReference type="EMBL" id="GGW23101.1"/>
    </source>
</evidence>
<evidence type="ECO:0000313" key="3">
    <source>
        <dbReference type="Proteomes" id="UP000628984"/>
    </source>
</evidence>
<feature type="transmembrane region" description="Helical" evidence="1">
    <location>
        <begin position="54"/>
        <end position="73"/>
    </location>
</feature>
<accession>A0A918IPP9</accession>
<reference evidence="2" key="2">
    <citation type="submission" date="2020-09" db="EMBL/GenBank/DDBJ databases">
        <authorList>
            <person name="Sun Q."/>
            <person name="Kim S."/>
        </authorList>
    </citation>
    <scope>NUCLEOTIDE SEQUENCE</scope>
    <source>
        <strain evidence="2">KCTC 23714</strain>
    </source>
</reference>
<sequence length="76" mass="8143">MSTLAPAAPTGLARLPLIGFIARDIERDINVIFYLITIFVTLVTLAVMQWGVVALAMTALTAVPVMFIILIAITQG</sequence>
<protein>
    <submittedName>
        <fullName evidence="2">Uncharacterized protein</fullName>
    </submittedName>
</protein>
<evidence type="ECO:0000256" key="1">
    <source>
        <dbReference type="SAM" id="Phobius"/>
    </source>
</evidence>
<name>A0A918IPP9_9RHOB</name>
<dbReference type="AlphaFoldDB" id="A0A918IPP9"/>
<comment type="caution">
    <text evidence="2">The sequence shown here is derived from an EMBL/GenBank/DDBJ whole genome shotgun (WGS) entry which is preliminary data.</text>
</comment>
<proteinExistence type="predicted"/>
<dbReference type="EMBL" id="BMYQ01000001">
    <property type="protein sequence ID" value="GGW23101.1"/>
    <property type="molecule type" value="Genomic_DNA"/>
</dbReference>
<feature type="transmembrane region" description="Helical" evidence="1">
    <location>
        <begin position="31"/>
        <end position="48"/>
    </location>
</feature>
<gene>
    <name evidence="2" type="ORF">GCM10011452_07490</name>
</gene>
<keyword evidence="1" id="KW-0812">Transmembrane</keyword>
<keyword evidence="3" id="KW-1185">Reference proteome</keyword>
<keyword evidence="1" id="KW-1133">Transmembrane helix</keyword>
<organism evidence="2 3">
    <name type="scientific">Gemmobacter lanyuensis</name>
    <dbReference type="NCBI Taxonomy" id="1054497"/>
    <lineage>
        <taxon>Bacteria</taxon>
        <taxon>Pseudomonadati</taxon>
        <taxon>Pseudomonadota</taxon>
        <taxon>Alphaproteobacteria</taxon>
        <taxon>Rhodobacterales</taxon>
        <taxon>Paracoccaceae</taxon>
        <taxon>Gemmobacter</taxon>
    </lineage>
</organism>
<reference evidence="2" key="1">
    <citation type="journal article" date="2014" name="Int. J. Syst. Evol. Microbiol.">
        <title>Complete genome sequence of Corynebacterium casei LMG S-19264T (=DSM 44701T), isolated from a smear-ripened cheese.</title>
        <authorList>
            <consortium name="US DOE Joint Genome Institute (JGI-PGF)"/>
            <person name="Walter F."/>
            <person name="Albersmeier A."/>
            <person name="Kalinowski J."/>
            <person name="Ruckert C."/>
        </authorList>
    </citation>
    <scope>NUCLEOTIDE SEQUENCE</scope>
    <source>
        <strain evidence="2">KCTC 23714</strain>
    </source>
</reference>
<dbReference type="Proteomes" id="UP000628984">
    <property type="component" value="Unassembled WGS sequence"/>
</dbReference>